<evidence type="ECO:0000256" key="2">
    <source>
        <dbReference type="ARBA" id="ARBA00004370"/>
    </source>
</evidence>
<keyword evidence="7 13" id="KW-0479">Metal-binding</keyword>
<dbReference type="InterPro" id="IPR001128">
    <property type="entry name" value="Cyt_P450"/>
</dbReference>
<dbReference type="PRINTS" id="PR00463">
    <property type="entry name" value="EP450I"/>
</dbReference>
<dbReference type="PRINTS" id="PR00385">
    <property type="entry name" value="P450"/>
</dbReference>
<dbReference type="InterPro" id="IPR050121">
    <property type="entry name" value="Cytochrome_P450_monoxygenase"/>
</dbReference>
<keyword evidence="8" id="KW-1133">Transmembrane helix</keyword>
<keyword evidence="11 14" id="KW-0503">Monooxygenase</keyword>
<name>A0A8H7XKQ8_PSICU</name>
<gene>
    <name evidence="16" type="ORF">JR316_012691</name>
</gene>
<evidence type="ECO:0000256" key="5">
    <source>
        <dbReference type="ARBA" id="ARBA00022617"/>
    </source>
</evidence>
<evidence type="ECO:0000256" key="12">
    <source>
        <dbReference type="ARBA" id="ARBA00023136"/>
    </source>
</evidence>
<evidence type="ECO:0000256" key="6">
    <source>
        <dbReference type="ARBA" id="ARBA00022692"/>
    </source>
</evidence>
<evidence type="ECO:0000256" key="8">
    <source>
        <dbReference type="ARBA" id="ARBA00022989"/>
    </source>
</evidence>
<keyword evidence="12" id="KW-0472">Membrane</keyword>
<dbReference type="InterPro" id="IPR017972">
    <property type="entry name" value="Cyt_P450_CS"/>
</dbReference>
<evidence type="ECO:0000256" key="3">
    <source>
        <dbReference type="ARBA" id="ARBA00004721"/>
    </source>
</evidence>
<evidence type="ECO:0000256" key="14">
    <source>
        <dbReference type="RuleBase" id="RU000461"/>
    </source>
</evidence>
<dbReference type="InterPro" id="IPR002401">
    <property type="entry name" value="Cyt_P450_E_grp-I"/>
</dbReference>
<evidence type="ECO:0000256" key="11">
    <source>
        <dbReference type="ARBA" id="ARBA00023033"/>
    </source>
</evidence>
<feature type="signal peptide" evidence="15">
    <location>
        <begin position="1"/>
        <end position="19"/>
    </location>
</feature>
<feature type="chain" id="PRO_5034432484" description="Cytochrome P450" evidence="15">
    <location>
        <begin position="20"/>
        <end position="566"/>
    </location>
</feature>
<evidence type="ECO:0000256" key="4">
    <source>
        <dbReference type="ARBA" id="ARBA00010617"/>
    </source>
</evidence>
<comment type="subcellular location">
    <subcellularLocation>
        <location evidence="2">Membrane</location>
    </subcellularLocation>
</comment>
<sequence length="566" mass="63990">MEHLVSVCLLLILLAIASQRWVIMPGFHSILLRGPPRDDFLFGVMRLMRLSTHPNVLFENWANRYGSTYRIPLLLGSHAIVVSDMKAVTHIFSKDTYTYVRSPGFRAVIDQVIGRGLLWVEGDIHRRQRRTMNPAFSPTVIKRMTPAFYDATYKLKNVWDKMLDSNAPNAAVEVEMHEWHVARINISDNEASVRLALFPGITVKGKLIHHSYVLRLDTIGTTVFGYHFNSLEGKKSAVEESLRIYNTTIPTTLGKLALSLYMFLPWVGKLPTKRKQLNTNLSESAREMLESIMVNQNQDQARDSQILDESIVELFVKEAEDDGVDLQSPEGKEEVLAKMKNLLIAGSDAPGIILVWALIELARHPEIQKRVREEVMATPGAELEWRILQSSCPFLDSVLSETLRLHPTVGETHRMANEDDVLHLKEPILDSSGQLVDCIHIPKGTSIIIPNHYLNSSTSIWGPDGLNFNPERWMGTYLSRSGDEPNDAISERRRLWTFGDGPRICVGKAFVMVQLKIVLAVLLRHFVFELPQGPNTPLDFHLSLVRRPKVKGMKGAAMPFLISRVD</sequence>
<dbReference type="InterPro" id="IPR036396">
    <property type="entry name" value="Cyt_P450_sf"/>
</dbReference>
<accession>A0A8H7XKQ8</accession>
<keyword evidence="15" id="KW-0732">Signal</keyword>
<dbReference type="GO" id="GO:0020037">
    <property type="term" value="F:heme binding"/>
    <property type="evidence" value="ECO:0007669"/>
    <property type="project" value="InterPro"/>
</dbReference>
<comment type="pathway">
    <text evidence="3">Secondary metabolite biosynthesis; terpenoid biosynthesis.</text>
</comment>
<reference evidence="16" key="1">
    <citation type="submission" date="2021-02" db="EMBL/GenBank/DDBJ databases">
        <title>Psilocybe cubensis genome.</title>
        <authorList>
            <person name="Mckernan K.J."/>
            <person name="Crawford S."/>
            <person name="Trippe A."/>
            <person name="Kane L.T."/>
            <person name="Mclaughlin S."/>
        </authorList>
    </citation>
    <scope>NUCLEOTIDE SEQUENCE [LARGE SCALE GENOMIC DNA]</scope>
    <source>
        <strain evidence="16">MGC-MH-2018</strain>
    </source>
</reference>
<keyword evidence="6" id="KW-0812">Transmembrane</keyword>
<dbReference type="Pfam" id="PF00067">
    <property type="entry name" value="p450"/>
    <property type="match status" value="2"/>
</dbReference>
<evidence type="ECO:0000256" key="13">
    <source>
        <dbReference type="PIRSR" id="PIRSR602401-1"/>
    </source>
</evidence>
<dbReference type="GO" id="GO:0016020">
    <property type="term" value="C:membrane"/>
    <property type="evidence" value="ECO:0007669"/>
    <property type="project" value="UniProtKB-SubCell"/>
</dbReference>
<keyword evidence="9 14" id="KW-0560">Oxidoreductase</keyword>
<dbReference type="Gene3D" id="1.10.630.10">
    <property type="entry name" value="Cytochrome P450"/>
    <property type="match status" value="1"/>
</dbReference>
<dbReference type="PROSITE" id="PS00086">
    <property type="entry name" value="CYTOCHROME_P450"/>
    <property type="match status" value="1"/>
</dbReference>
<evidence type="ECO:0008006" key="17">
    <source>
        <dbReference type="Google" id="ProtNLM"/>
    </source>
</evidence>
<proteinExistence type="inferred from homology"/>
<evidence type="ECO:0000256" key="7">
    <source>
        <dbReference type="ARBA" id="ARBA00022723"/>
    </source>
</evidence>
<dbReference type="GO" id="GO:0004497">
    <property type="term" value="F:monooxygenase activity"/>
    <property type="evidence" value="ECO:0007669"/>
    <property type="project" value="UniProtKB-KW"/>
</dbReference>
<evidence type="ECO:0000256" key="1">
    <source>
        <dbReference type="ARBA" id="ARBA00001971"/>
    </source>
</evidence>
<evidence type="ECO:0000256" key="9">
    <source>
        <dbReference type="ARBA" id="ARBA00023002"/>
    </source>
</evidence>
<evidence type="ECO:0000313" key="16">
    <source>
        <dbReference type="EMBL" id="KAG5162368.1"/>
    </source>
</evidence>
<organism evidence="16">
    <name type="scientific">Psilocybe cubensis</name>
    <name type="common">Psychedelic mushroom</name>
    <name type="synonym">Stropharia cubensis</name>
    <dbReference type="NCBI Taxonomy" id="181762"/>
    <lineage>
        <taxon>Eukaryota</taxon>
        <taxon>Fungi</taxon>
        <taxon>Dikarya</taxon>
        <taxon>Basidiomycota</taxon>
        <taxon>Agaricomycotina</taxon>
        <taxon>Agaricomycetes</taxon>
        <taxon>Agaricomycetidae</taxon>
        <taxon>Agaricales</taxon>
        <taxon>Agaricineae</taxon>
        <taxon>Strophariaceae</taxon>
        <taxon>Psilocybe</taxon>
    </lineage>
</organism>
<dbReference type="SUPFAM" id="SSF48264">
    <property type="entry name" value="Cytochrome P450"/>
    <property type="match status" value="1"/>
</dbReference>
<dbReference type="PANTHER" id="PTHR24305">
    <property type="entry name" value="CYTOCHROME P450"/>
    <property type="match status" value="1"/>
</dbReference>
<evidence type="ECO:0000256" key="10">
    <source>
        <dbReference type="ARBA" id="ARBA00023004"/>
    </source>
</evidence>
<keyword evidence="5 13" id="KW-0349">Heme</keyword>
<dbReference type="PANTHER" id="PTHR24305:SF166">
    <property type="entry name" value="CYTOCHROME P450 12A4, MITOCHONDRIAL-RELATED"/>
    <property type="match status" value="1"/>
</dbReference>
<dbReference type="GO" id="GO:0016705">
    <property type="term" value="F:oxidoreductase activity, acting on paired donors, with incorporation or reduction of molecular oxygen"/>
    <property type="evidence" value="ECO:0007669"/>
    <property type="project" value="InterPro"/>
</dbReference>
<dbReference type="AlphaFoldDB" id="A0A8H7XKQ8"/>
<feature type="binding site" description="axial binding residue" evidence="13">
    <location>
        <position position="505"/>
    </location>
    <ligand>
        <name>heme</name>
        <dbReference type="ChEBI" id="CHEBI:30413"/>
    </ligand>
    <ligandPart>
        <name>Fe</name>
        <dbReference type="ChEBI" id="CHEBI:18248"/>
    </ligandPart>
</feature>
<protein>
    <recommendedName>
        <fullName evidence="17">Cytochrome P450</fullName>
    </recommendedName>
</protein>
<comment type="cofactor">
    <cofactor evidence="1 13">
        <name>heme</name>
        <dbReference type="ChEBI" id="CHEBI:30413"/>
    </cofactor>
</comment>
<dbReference type="GO" id="GO:0005506">
    <property type="term" value="F:iron ion binding"/>
    <property type="evidence" value="ECO:0007669"/>
    <property type="project" value="InterPro"/>
</dbReference>
<keyword evidence="10 13" id="KW-0408">Iron</keyword>
<evidence type="ECO:0000256" key="15">
    <source>
        <dbReference type="SAM" id="SignalP"/>
    </source>
</evidence>
<comment type="similarity">
    <text evidence="4 14">Belongs to the cytochrome P450 family.</text>
</comment>
<dbReference type="EMBL" id="JAFIQS010000019">
    <property type="protein sequence ID" value="KAG5162368.1"/>
    <property type="molecule type" value="Genomic_DNA"/>
</dbReference>
<comment type="caution">
    <text evidence="16">The sequence shown here is derived from an EMBL/GenBank/DDBJ whole genome shotgun (WGS) entry which is preliminary data.</text>
</comment>